<dbReference type="EMBL" id="BARV01013090">
    <property type="protein sequence ID" value="GAI11443.1"/>
    <property type="molecule type" value="Genomic_DNA"/>
</dbReference>
<name>X1KXM0_9ZZZZ</name>
<reference evidence="2" key="1">
    <citation type="journal article" date="2014" name="Front. Microbiol.">
        <title>High frequency of phylogenetically diverse reductive dehalogenase-homologous genes in deep subseafloor sedimentary metagenomes.</title>
        <authorList>
            <person name="Kawai M."/>
            <person name="Futagami T."/>
            <person name="Toyoda A."/>
            <person name="Takaki Y."/>
            <person name="Nishi S."/>
            <person name="Hori S."/>
            <person name="Arai W."/>
            <person name="Tsubouchi T."/>
            <person name="Morono Y."/>
            <person name="Uchiyama I."/>
            <person name="Ito T."/>
            <person name="Fujiyama A."/>
            <person name="Inagaki F."/>
            <person name="Takami H."/>
        </authorList>
    </citation>
    <scope>NUCLEOTIDE SEQUENCE</scope>
    <source>
        <strain evidence="2">Expedition CK06-06</strain>
    </source>
</reference>
<evidence type="ECO:0000256" key="1">
    <source>
        <dbReference type="SAM" id="Phobius"/>
    </source>
</evidence>
<feature type="non-terminal residue" evidence="2">
    <location>
        <position position="1"/>
    </location>
</feature>
<organism evidence="2">
    <name type="scientific">marine sediment metagenome</name>
    <dbReference type="NCBI Taxonomy" id="412755"/>
    <lineage>
        <taxon>unclassified sequences</taxon>
        <taxon>metagenomes</taxon>
        <taxon>ecological metagenomes</taxon>
    </lineage>
</organism>
<comment type="caution">
    <text evidence="2">The sequence shown here is derived from an EMBL/GenBank/DDBJ whole genome shotgun (WGS) entry which is preliminary data.</text>
</comment>
<keyword evidence="1" id="KW-0812">Transmembrane</keyword>
<sequence>LGRLVIVIPKTSTIWLRNSSVPIGFLLKITGLLTWYTFPIYLI</sequence>
<dbReference type="AlphaFoldDB" id="X1KXM0"/>
<keyword evidence="1" id="KW-0472">Membrane</keyword>
<proteinExistence type="predicted"/>
<gene>
    <name evidence="2" type="ORF">S06H3_23866</name>
</gene>
<accession>X1KXM0</accession>
<keyword evidence="1" id="KW-1133">Transmembrane helix</keyword>
<evidence type="ECO:0000313" key="2">
    <source>
        <dbReference type="EMBL" id="GAI11443.1"/>
    </source>
</evidence>
<protein>
    <submittedName>
        <fullName evidence="2">Uncharacterized protein</fullName>
    </submittedName>
</protein>
<feature type="transmembrane region" description="Helical" evidence="1">
    <location>
        <begin position="20"/>
        <end position="42"/>
    </location>
</feature>